<comment type="caution">
    <text evidence="1">The sequence shown here is derived from an EMBL/GenBank/DDBJ whole genome shotgun (WGS) entry which is preliminary data.</text>
</comment>
<accession>A0ABV8QSC6</accession>
<keyword evidence="2" id="KW-1185">Reference proteome</keyword>
<name>A0ABV8QSC6_9BACT</name>
<protein>
    <submittedName>
        <fullName evidence="1">Uncharacterized protein</fullName>
    </submittedName>
</protein>
<gene>
    <name evidence="1" type="ORF">ACFOWM_09740</name>
</gene>
<dbReference type="EMBL" id="JBHSCZ010000002">
    <property type="protein sequence ID" value="MFC4263160.1"/>
    <property type="molecule type" value="Genomic_DNA"/>
</dbReference>
<organism evidence="1 2">
    <name type="scientific">Ferruginibacter yonginensis</name>
    <dbReference type="NCBI Taxonomy" id="1310416"/>
    <lineage>
        <taxon>Bacteria</taxon>
        <taxon>Pseudomonadati</taxon>
        <taxon>Bacteroidota</taxon>
        <taxon>Chitinophagia</taxon>
        <taxon>Chitinophagales</taxon>
        <taxon>Chitinophagaceae</taxon>
        <taxon>Ferruginibacter</taxon>
    </lineage>
</organism>
<proteinExistence type="predicted"/>
<evidence type="ECO:0000313" key="2">
    <source>
        <dbReference type="Proteomes" id="UP001595907"/>
    </source>
</evidence>
<reference evidence="2" key="1">
    <citation type="journal article" date="2019" name="Int. J. Syst. Evol. Microbiol.">
        <title>The Global Catalogue of Microorganisms (GCM) 10K type strain sequencing project: providing services to taxonomists for standard genome sequencing and annotation.</title>
        <authorList>
            <consortium name="The Broad Institute Genomics Platform"/>
            <consortium name="The Broad Institute Genome Sequencing Center for Infectious Disease"/>
            <person name="Wu L."/>
            <person name="Ma J."/>
        </authorList>
    </citation>
    <scope>NUCLEOTIDE SEQUENCE [LARGE SCALE GENOMIC DNA]</scope>
    <source>
        <strain evidence="2">CECT 8289</strain>
    </source>
</reference>
<sequence>MKCLVFILFVVLTKVVVAQNIVDITPHPLVYSSEPSPPIKRMMPVPVPTVATKRPLLFVDGFLTEAPFFSIDKEKIQSAAYFTKEEAYTRYNINAPDGMLYMITMPGTKLLTIGAILERYNIDNDNYPIKRICINNIIIKNPKQILLDIDVIENVYETDNVFWSDVSHANTGEQFINIQLKK</sequence>
<evidence type="ECO:0000313" key="1">
    <source>
        <dbReference type="EMBL" id="MFC4263160.1"/>
    </source>
</evidence>
<dbReference type="RefSeq" id="WP_379709341.1">
    <property type="nucleotide sequence ID" value="NZ_JBHSCZ010000002.1"/>
</dbReference>
<dbReference type="Proteomes" id="UP001595907">
    <property type="component" value="Unassembled WGS sequence"/>
</dbReference>